<dbReference type="InterPro" id="IPR015943">
    <property type="entry name" value="WD40/YVTN_repeat-like_dom_sf"/>
</dbReference>
<dbReference type="InterPro" id="IPR011044">
    <property type="entry name" value="Quino_amine_DH_bsu"/>
</dbReference>
<dbReference type="InterPro" id="IPR024977">
    <property type="entry name" value="Apc4-like_WD40_dom"/>
</dbReference>
<dbReference type="Gene3D" id="2.130.10.10">
    <property type="entry name" value="YVTN repeat-like/Quinoprotein amine dehydrogenase"/>
    <property type="match status" value="3"/>
</dbReference>
<dbReference type="PANTHER" id="PTHR19854:SF15">
    <property type="entry name" value="TRANSDUCIN BETA-LIKE PROTEIN 3"/>
    <property type="match status" value="1"/>
</dbReference>
<feature type="repeat" description="WD" evidence="5">
    <location>
        <begin position="490"/>
        <end position="531"/>
    </location>
</feature>
<dbReference type="GO" id="GO:0034511">
    <property type="term" value="F:U3 snoRNA binding"/>
    <property type="evidence" value="ECO:0007669"/>
    <property type="project" value="TreeGrafter"/>
</dbReference>
<dbReference type="Pfam" id="PF00400">
    <property type="entry name" value="WD40"/>
    <property type="match status" value="7"/>
</dbReference>
<feature type="region of interest" description="Disordered" evidence="6">
    <location>
        <begin position="864"/>
        <end position="885"/>
    </location>
</feature>
<proteinExistence type="predicted"/>
<dbReference type="PROSITE" id="PS50082">
    <property type="entry name" value="WD_REPEATS_2"/>
    <property type="match status" value="8"/>
</dbReference>
<evidence type="ECO:0000313" key="9">
    <source>
        <dbReference type="EMBL" id="CAE0066807.1"/>
    </source>
</evidence>
<feature type="compositionally biased region" description="Polar residues" evidence="6">
    <location>
        <begin position="839"/>
        <end position="849"/>
    </location>
</feature>
<dbReference type="InterPro" id="IPR036322">
    <property type="entry name" value="WD40_repeat_dom_sf"/>
</dbReference>
<evidence type="ECO:0000256" key="3">
    <source>
        <dbReference type="ARBA" id="ARBA00022737"/>
    </source>
</evidence>
<dbReference type="InterPro" id="IPR019775">
    <property type="entry name" value="WD40_repeat_CS"/>
</dbReference>
<name>A0A7S3AAH6_9RHOD</name>
<feature type="repeat" description="WD" evidence="5">
    <location>
        <begin position="574"/>
        <end position="615"/>
    </location>
</feature>
<feature type="domain" description="Anaphase-promoting complex subunit 4-like WD40" evidence="8">
    <location>
        <begin position="142"/>
        <end position="198"/>
    </location>
</feature>
<accession>A0A7S3AAH6</accession>
<dbReference type="SUPFAM" id="SSF50969">
    <property type="entry name" value="YVTN repeat-like/Quinoprotein amine dehydrogenase"/>
    <property type="match status" value="1"/>
</dbReference>
<evidence type="ECO:0000256" key="6">
    <source>
        <dbReference type="SAM" id="MobiDB-lite"/>
    </source>
</evidence>
<dbReference type="GO" id="GO:0000472">
    <property type="term" value="P:endonucleolytic cleavage to generate mature 5'-end of SSU-rRNA from (SSU-rRNA, 5.8S rRNA, LSU-rRNA)"/>
    <property type="evidence" value="ECO:0007669"/>
    <property type="project" value="TreeGrafter"/>
</dbReference>
<evidence type="ECO:0000256" key="1">
    <source>
        <dbReference type="ARBA" id="ARBA00004604"/>
    </source>
</evidence>
<gene>
    <name evidence="9" type="ORF">RMAR00112_LOCUS34879</name>
</gene>
<dbReference type="SUPFAM" id="SSF50978">
    <property type="entry name" value="WD40 repeat-like"/>
    <property type="match status" value="2"/>
</dbReference>
<keyword evidence="4" id="KW-0539">Nucleus</keyword>
<feature type="domain" description="U3 small nucleolar RNA-associated protein 13 C-terminal" evidence="7">
    <location>
        <begin position="670"/>
        <end position="811"/>
    </location>
</feature>
<dbReference type="PROSITE" id="PS50294">
    <property type="entry name" value="WD_REPEATS_REGION"/>
    <property type="match status" value="5"/>
</dbReference>
<reference evidence="9" key="1">
    <citation type="submission" date="2021-01" db="EMBL/GenBank/DDBJ databases">
        <authorList>
            <person name="Corre E."/>
            <person name="Pelletier E."/>
            <person name="Niang G."/>
            <person name="Scheremetjew M."/>
            <person name="Finn R."/>
            <person name="Kale V."/>
            <person name="Holt S."/>
            <person name="Cochrane G."/>
            <person name="Meng A."/>
            <person name="Brown T."/>
            <person name="Cohen L."/>
        </authorList>
    </citation>
    <scope>NUCLEOTIDE SEQUENCE</scope>
    <source>
        <strain evidence="9">CCMP 769</strain>
    </source>
</reference>
<feature type="repeat" description="WD" evidence="5">
    <location>
        <begin position="144"/>
        <end position="181"/>
    </location>
</feature>
<protein>
    <recommendedName>
        <fullName evidence="10">U3 small nucleolar RNA-associated protein 13 C-terminal domain-containing protein</fullName>
    </recommendedName>
</protein>
<feature type="repeat" description="WD" evidence="5">
    <location>
        <begin position="226"/>
        <end position="267"/>
    </location>
</feature>
<dbReference type="Pfam" id="PF08625">
    <property type="entry name" value="Utp13"/>
    <property type="match status" value="1"/>
</dbReference>
<feature type="repeat" description="WD" evidence="5">
    <location>
        <begin position="435"/>
        <end position="482"/>
    </location>
</feature>
<dbReference type="InterPro" id="IPR020472">
    <property type="entry name" value="WD40_PAC1"/>
</dbReference>
<evidence type="ECO:0008006" key="10">
    <source>
        <dbReference type="Google" id="ProtNLM"/>
    </source>
</evidence>
<evidence type="ECO:0000256" key="2">
    <source>
        <dbReference type="ARBA" id="ARBA00022574"/>
    </source>
</evidence>
<feature type="repeat" description="WD" evidence="5">
    <location>
        <begin position="532"/>
        <end position="573"/>
    </location>
</feature>
<dbReference type="CDD" id="cd00200">
    <property type="entry name" value="WD40"/>
    <property type="match status" value="1"/>
</dbReference>
<evidence type="ECO:0000259" key="7">
    <source>
        <dbReference type="Pfam" id="PF08625"/>
    </source>
</evidence>
<feature type="repeat" description="WD" evidence="5">
    <location>
        <begin position="616"/>
        <end position="648"/>
    </location>
</feature>
<evidence type="ECO:0000259" key="8">
    <source>
        <dbReference type="Pfam" id="PF12894"/>
    </source>
</evidence>
<keyword evidence="2 5" id="KW-0853">WD repeat</keyword>
<dbReference type="GO" id="GO:0030686">
    <property type="term" value="C:90S preribosome"/>
    <property type="evidence" value="ECO:0007669"/>
    <property type="project" value="TreeGrafter"/>
</dbReference>
<evidence type="ECO:0000256" key="5">
    <source>
        <dbReference type="PROSITE-ProRule" id="PRU00221"/>
    </source>
</evidence>
<dbReference type="PRINTS" id="PR00320">
    <property type="entry name" value="GPROTEINBRPT"/>
</dbReference>
<dbReference type="AlphaFoldDB" id="A0A7S3AAH6"/>
<dbReference type="PANTHER" id="PTHR19854">
    <property type="entry name" value="TRANSDUCIN BETA-LIKE 3"/>
    <property type="match status" value="1"/>
</dbReference>
<dbReference type="GO" id="GO:0032040">
    <property type="term" value="C:small-subunit processome"/>
    <property type="evidence" value="ECO:0007669"/>
    <property type="project" value="InterPro"/>
</dbReference>
<dbReference type="PROSITE" id="PS00678">
    <property type="entry name" value="WD_REPEATS_1"/>
    <property type="match status" value="1"/>
</dbReference>
<feature type="repeat" description="WD" evidence="5">
    <location>
        <begin position="391"/>
        <end position="430"/>
    </location>
</feature>
<dbReference type="GO" id="GO:0000480">
    <property type="term" value="P:endonucleolytic cleavage in 5'-ETS of tricistronic rRNA transcript (SSU-rRNA, 5.8S rRNA, LSU-rRNA)"/>
    <property type="evidence" value="ECO:0007669"/>
    <property type="project" value="TreeGrafter"/>
</dbReference>
<dbReference type="EMBL" id="HBHW01044863">
    <property type="protein sequence ID" value="CAE0066807.1"/>
    <property type="molecule type" value="Transcribed_RNA"/>
</dbReference>
<dbReference type="InterPro" id="IPR001680">
    <property type="entry name" value="WD40_rpt"/>
</dbReference>
<comment type="subcellular location">
    <subcellularLocation>
        <location evidence="1">Nucleus</location>
        <location evidence="1">Nucleolus</location>
    </subcellularLocation>
</comment>
<feature type="compositionally biased region" description="Basic and acidic residues" evidence="6">
    <location>
        <begin position="828"/>
        <end position="837"/>
    </location>
</feature>
<keyword evidence="3" id="KW-0677">Repeat</keyword>
<sequence>MSTKKRKERTDFELEKKLNAVYLGGRLASAGDKSSLILFPRGYSVAVASIDLRGKISIHDELIDPNGSDITTLAVSERGDRLAIGSNNGFVTTWIVPVDITSRSVSLRNLQDDDDDELDISVSKAEKSTSQNCAFATKFKAFPNSSVSCIAFDVSGGLVVVGSPDGNLRVFDAEAGHCTHSFTAGSAGGGSGILCVLFRESLEIFVGTEMGDIEKFDLVTRKSMTMKHHAKGVTSLALFNANRLLVSSGRDGILTVWRCQEGKVQKTIVTEEALEALAVCDNETKACTTGENGGIRFWDLQTSSELLRRKEYGNVSDLTLAGDVLVATKVEGDVLSLDPTDGRQISLTVGNLDEIYDAKVLGRHIATASNSNDVRILAPTDYDIWDHSASLSGHTNVVLAIDVGGEFIASSSKDKTARVWKFKEKESTSSLVCVAEGHTDAVGAIALAKKQKKQPSRDFFVTGAADKTVKLWSLGSNVSAAKKVSALWTVLAHEKDINCVEVSPDNKIIASGSQDRTVKLWRRTDSTLIATCKGHRRGVWSVCFSPVDVVVVSASADKTIKAWNSANGTCLRTIEGHGAAVLKVLFVSSGTQIASAGADGMVRIWNAREGTQSAEIDAHSDRVWSLSAISDGDRIVSGAANGTLRIWKDISERVHQEKLEESYQRTLKDQAVTDSIRNQDWSAAFRGAVELSQPRKVEHIVASILKSEGGLEALNQAIKELCTEDESVKKLLEFCRDWNAIGGSVSMVAVTHSILRVIFTSVRMDRLAEIFKASSDKAILDALVAHSRRHYERVKGMSSAVSFLDFTLHRMLSLGEVKDRARKQKQRSKAEAEEHRGNSAVSENQSSGVVQKRQFSALYEGMDELRREAKRQSRNRRRRPEGVVS</sequence>
<dbReference type="Pfam" id="PF12894">
    <property type="entry name" value="ANAPC4_WD40"/>
    <property type="match status" value="1"/>
</dbReference>
<evidence type="ECO:0000256" key="4">
    <source>
        <dbReference type="ARBA" id="ARBA00023242"/>
    </source>
</evidence>
<organism evidence="9">
    <name type="scientific">Rhodosorus marinus</name>
    <dbReference type="NCBI Taxonomy" id="101924"/>
    <lineage>
        <taxon>Eukaryota</taxon>
        <taxon>Rhodophyta</taxon>
        <taxon>Stylonematophyceae</taxon>
        <taxon>Stylonematales</taxon>
        <taxon>Stylonemataceae</taxon>
        <taxon>Rhodosorus</taxon>
    </lineage>
</organism>
<feature type="region of interest" description="Disordered" evidence="6">
    <location>
        <begin position="818"/>
        <end position="850"/>
    </location>
</feature>
<dbReference type="InterPro" id="IPR013934">
    <property type="entry name" value="Utp13_C"/>
</dbReference>
<dbReference type="SMART" id="SM00320">
    <property type="entry name" value="WD40"/>
    <property type="match status" value="10"/>
</dbReference>